<keyword evidence="2" id="KW-1185">Reference proteome</keyword>
<comment type="caution">
    <text evidence="1">The sequence shown here is derived from an EMBL/GenBank/DDBJ whole genome shotgun (WGS) entry which is preliminary data.</text>
</comment>
<protein>
    <submittedName>
        <fullName evidence="1">Uncharacterized protein</fullName>
    </submittedName>
</protein>
<evidence type="ECO:0000313" key="1">
    <source>
        <dbReference type="EMBL" id="MFC6673891.1"/>
    </source>
</evidence>
<name>A0ABW2A8L9_9GAMM</name>
<sequence>MESTCPSCQLLVSQGRPHPHLHTLSTLKDSQLFKCRCCNSYLHRDQSGWEVLSAGHYQDEAPTATGGRALKTA</sequence>
<accession>A0ABW2A8L9</accession>
<dbReference type="Proteomes" id="UP001596422">
    <property type="component" value="Unassembled WGS sequence"/>
</dbReference>
<dbReference type="RefSeq" id="WP_379912648.1">
    <property type="nucleotide sequence ID" value="NZ_JBHSWE010000001.1"/>
</dbReference>
<proteinExistence type="predicted"/>
<organism evidence="1 2">
    <name type="scientific">Marinobacterium aestuariivivens</name>
    <dbReference type="NCBI Taxonomy" id="1698799"/>
    <lineage>
        <taxon>Bacteria</taxon>
        <taxon>Pseudomonadati</taxon>
        <taxon>Pseudomonadota</taxon>
        <taxon>Gammaproteobacteria</taxon>
        <taxon>Oceanospirillales</taxon>
        <taxon>Oceanospirillaceae</taxon>
        <taxon>Marinobacterium</taxon>
    </lineage>
</organism>
<reference evidence="2" key="1">
    <citation type="journal article" date="2019" name="Int. J. Syst. Evol. Microbiol.">
        <title>The Global Catalogue of Microorganisms (GCM) 10K type strain sequencing project: providing services to taxonomists for standard genome sequencing and annotation.</title>
        <authorList>
            <consortium name="The Broad Institute Genomics Platform"/>
            <consortium name="The Broad Institute Genome Sequencing Center for Infectious Disease"/>
            <person name="Wu L."/>
            <person name="Ma J."/>
        </authorList>
    </citation>
    <scope>NUCLEOTIDE SEQUENCE [LARGE SCALE GENOMIC DNA]</scope>
    <source>
        <strain evidence="2">NBRC 111756</strain>
    </source>
</reference>
<gene>
    <name evidence="1" type="ORF">ACFQDL_30240</name>
</gene>
<dbReference type="EMBL" id="JBHSWE010000001">
    <property type="protein sequence ID" value="MFC6673891.1"/>
    <property type="molecule type" value="Genomic_DNA"/>
</dbReference>
<evidence type="ECO:0000313" key="2">
    <source>
        <dbReference type="Proteomes" id="UP001596422"/>
    </source>
</evidence>